<dbReference type="AlphaFoldDB" id="A0A4C1X8Z2"/>
<gene>
    <name evidence="1" type="ORF">EVAR_42415_1</name>
</gene>
<sequence>MCVYVCEGVIVCLKLGLRIRSIKCDSDLLTTAESTNELLTRTSANRRYPSQSALPVANAFIASVTTDLNILRFPLGQRERLKIQASRSEIKRLWEGYGLIVELNKA</sequence>
<evidence type="ECO:0000313" key="2">
    <source>
        <dbReference type="Proteomes" id="UP000299102"/>
    </source>
</evidence>
<dbReference type="EMBL" id="BGZK01000763">
    <property type="protein sequence ID" value="GBP59510.1"/>
    <property type="molecule type" value="Genomic_DNA"/>
</dbReference>
<dbReference type="Proteomes" id="UP000299102">
    <property type="component" value="Unassembled WGS sequence"/>
</dbReference>
<evidence type="ECO:0000313" key="1">
    <source>
        <dbReference type="EMBL" id="GBP59510.1"/>
    </source>
</evidence>
<accession>A0A4C1X8Z2</accession>
<comment type="caution">
    <text evidence="1">The sequence shown here is derived from an EMBL/GenBank/DDBJ whole genome shotgun (WGS) entry which is preliminary data.</text>
</comment>
<name>A0A4C1X8Z2_EUMVA</name>
<keyword evidence="2" id="KW-1185">Reference proteome</keyword>
<reference evidence="1 2" key="1">
    <citation type="journal article" date="2019" name="Commun. Biol.">
        <title>The bagworm genome reveals a unique fibroin gene that provides high tensile strength.</title>
        <authorList>
            <person name="Kono N."/>
            <person name="Nakamura H."/>
            <person name="Ohtoshi R."/>
            <person name="Tomita M."/>
            <person name="Numata K."/>
            <person name="Arakawa K."/>
        </authorList>
    </citation>
    <scope>NUCLEOTIDE SEQUENCE [LARGE SCALE GENOMIC DNA]</scope>
</reference>
<proteinExistence type="predicted"/>
<protein>
    <submittedName>
        <fullName evidence="1">Uncharacterized protein</fullName>
    </submittedName>
</protein>
<organism evidence="1 2">
    <name type="scientific">Eumeta variegata</name>
    <name type="common">Bagworm moth</name>
    <name type="synonym">Eumeta japonica</name>
    <dbReference type="NCBI Taxonomy" id="151549"/>
    <lineage>
        <taxon>Eukaryota</taxon>
        <taxon>Metazoa</taxon>
        <taxon>Ecdysozoa</taxon>
        <taxon>Arthropoda</taxon>
        <taxon>Hexapoda</taxon>
        <taxon>Insecta</taxon>
        <taxon>Pterygota</taxon>
        <taxon>Neoptera</taxon>
        <taxon>Endopterygota</taxon>
        <taxon>Lepidoptera</taxon>
        <taxon>Glossata</taxon>
        <taxon>Ditrysia</taxon>
        <taxon>Tineoidea</taxon>
        <taxon>Psychidae</taxon>
        <taxon>Oiketicinae</taxon>
        <taxon>Eumeta</taxon>
    </lineage>
</organism>